<gene>
    <name evidence="2" type="ORF">PSTEL_02925</name>
</gene>
<reference evidence="2 3" key="1">
    <citation type="submission" date="2014-08" db="EMBL/GenBank/DDBJ databases">
        <title>Comparative genomics of the Paenibacillus odorifer group.</title>
        <authorList>
            <person name="den Bakker H.C."/>
            <person name="Tsai Y.-C."/>
            <person name="Martin N."/>
            <person name="Korlach J."/>
            <person name="Wiedmann M."/>
        </authorList>
    </citation>
    <scope>NUCLEOTIDE SEQUENCE [LARGE SCALE GENOMIC DNA]</scope>
    <source>
        <strain evidence="2 3">DSM 14472</strain>
    </source>
</reference>
<protein>
    <submittedName>
        <fullName evidence="2">Uncharacterized protein</fullName>
    </submittedName>
</protein>
<dbReference type="HOGENOM" id="CLU_207241_0_0_9"/>
<dbReference type="EMBL" id="CP009286">
    <property type="protein sequence ID" value="AIQ62224.1"/>
    <property type="molecule type" value="Genomic_DNA"/>
</dbReference>
<dbReference type="STRING" id="169760.PSTEL_02925"/>
<name>A0A089N0M8_9BACL</name>
<organism evidence="2 3">
    <name type="scientific">Paenibacillus stellifer</name>
    <dbReference type="NCBI Taxonomy" id="169760"/>
    <lineage>
        <taxon>Bacteria</taxon>
        <taxon>Bacillati</taxon>
        <taxon>Bacillota</taxon>
        <taxon>Bacilli</taxon>
        <taxon>Bacillales</taxon>
        <taxon>Paenibacillaceae</taxon>
        <taxon>Paenibacillus</taxon>
    </lineage>
</organism>
<evidence type="ECO:0000313" key="2">
    <source>
        <dbReference type="EMBL" id="AIQ62224.1"/>
    </source>
</evidence>
<accession>A0A089N0M8</accession>
<proteinExistence type="predicted"/>
<feature type="transmembrane region" description="Helical" evidence="1">
    <location>
        <begin position="40"/>
        <end position="60"/>
    </location>
</feature>
<dbReference type="Proteomes" id="UP000029507">
    <property type="component" value="Chromosome"/>
</dbReference>
<keyword evidence="1" id="KW-0472">Membrane</keyword>
<keyword evidence="3" id="KW-1185">Reference proteome</keyword>
<dbReference type="RefSeq" id="WP_038693348.1">
    <property type="nucleotide sequence ID" value="NZ_CP009286.1"/>
</dbReference>
<evidence type="ECO:0000256" key="1">
    <source>
        <dbReference type="SAM" id="Phobius"/>
    </source>
</evidence>
<dbReference type="OrthoDB" id="2627548at2"/>
<keyword evidence="1" id="KW-1133">Transmembrane helix</keyword>
<sequence>MDKKQQHNVGMLFLASFSLLTVSRYFPANGSTLLDFTQGILAGVGIGGMVMTIVTFGRYYKRSH</sequence>
<keyword evidence="1" id="KW-0812">Transmembrane</keyword>
<dbReference type="AlphaFoldDB" id="A0A089N0M8"/>
<evidence type="ECO:0000313" key="3">
    <source>
        <dbReference type="Proteomes" id="UP000029507"/>
    </source>
</evidence>
<dbReference type="KEGG" id="pste:PSTEL_02925"/>